<evidence type="ECO:0000313" key="2">
    <source>
        <dbReference type="EMBL" id="MCG6657873.1"/>
    </source>
</evidence>
<evidence type="ECO:0000313" key="3">
    <source>
        <dbReference type="Proteomes" id="UP000814385"/>
    </source>
</evidence>
<evidence type="ECO:0000256" key="1">
    <source>
        <dbReference type="SAM" id="Coils"/>
    </source>
</evidence>
<comment type="caution">
    <text evidence="2">The sequence shown here is derived from an EMBL/GenBank/DDBJ whole genome shotgun (WGS) entry which is preliminary data.</text>
</comment>
<proteinExistence type="predicted"/>
<reference evidence="2 3" key="1">
    <citation type="submission" date="2020-05" db="EMBL/GenBank/DDBJ databases">
        <title>Comparative genomic analysis of denitrifying bacteria from Halomonas genus.</title>
        <authorList>
            <person name="Wang L."/>
            <person name="Shao Z."/>
        </authorList>
    </citation>
    <scope>NUCLEOTIDE SEQUENCE [LARGE SCALE GENOMIC DNA]</scope>
    <source>
        <strain evidence="2 3">A4</strain>
    </source>
</reference>
<sequence length="297" mass="33372">MPVPRPAGARPVARVRNIEATRVVDNTCRGGGSWRSHVCDTPTQFRRLGWLLLSGALVALPALGDSTLQQEAREAQRSQAELQSRIDAADDESRAMLEELRELERGARRLTQENAGLAPRNARLAETLDRREAALDTLEQTREALPLLQQRLVERLGQWIDNDMPFLREARQARVASLNAQSGELSTAERWERIVGAWRAELAYGREFDAWRGYLGEGEERREVDFLRLGRVGFYYLTPDGRDGGVWQEASQAWASLGEAQRREVRSGLRIARDQRAPELLTLPISPLLEPAGEGDT</sequence>
<dbReference type="InterPro" id="IPR016866">
    <property type="entry name" value="UCP028069"/>
</dbReference>
<keyword evidence="3" id="KW-1185">Reference proteome</keyword>
<dbReference type="Pfam" id="PF11932">
    <property type="entry name" value="DUF3450"/>
    <property type="match status" value="1"/>
</dbReference>
<organism evidence="2 3">
    <name type="scientific">Billgrantia campisalis</name>
    <dbReference type="NCBI Taxonomy" id="74661"/>
    <lineage>
        <taxon>Bacteria</taxon>
        <taxon>Pseudomonadati</taxon>
        <taxon>Pseudomonadota</taxon>
        <taxon>Gammaproteobacteria</taxon>
        <taxon>Oceanospirillales</taxon>
        <taxon>Halomonadaceae</taxon>
        <taxon>Billgrantia</taxon>
    </lineage>
</organism>
<dbReference type="EMBL" id="JABFUC010000006">
    <property type="protein sequence ID" value="MCG6657873.1"/>
    <property type="molecule type" value="Genomic_DNA"/>
</dbReference>
<accession>A0ABS9P7Y4</accession>
<dbReference type="Proteomes" id="UP000814385">
    <property type="component" value="Unassembled WGS sequence"/>
</dbReference>
<gene>
    <name evidence="2" type="ORF">HOP52_08905</name>
</gene>
<protein>
    <submittedName>
        <fullName evidence="2">DUF3450 domain-containing protein</fullName>
    </submittedName>
</protein>
<keyword evidence="1" id="KW-0175">Coiled coil</keyword>
<feature type="coiled-coil region" evidence="1">
    <location>
        <begin position="72"/>
        <end position="144"/>
    </location>
</feature>
<name>A0ABS9P7Y4_9GAMM</name>